<feature type="domain" description="Beta-lactamase-related" evidence="2">
    <location>
        <begin position="55"/>
        <end position="368"/>
    </location>
</feature>
<evidence type="ECO:0000313" key="3">
    <source>
        <dbReference type="EMBL" id="GGD19240.1"/>
    </source>
</evidence>
<evidence type="ECO:0000256" key="1">
    <source>
        <dbReference type="SAM" id="SignalP"/>
    </source>
</evidence>
<dbReference type="Pfam" id="PF00144">
    <property type="entry name" value="Beta-lactamase"/>
    <property type="match status" value="1"/>
</dbReference>
<keyword evidence="1" id="KW-0732">Signal</keyword>
<dbReference type="RefSeq" id="WP_188160593.1">
    <property type="nucleotide sequence ID" value="NZ_BMGH01000002.1"/>
</dbReference>
<feature type="signal peptide" evidence="1">
    <location>
        <begin position="1"/>
        <end position="25"/>
    </location>
</feature>
<dbReference type="EMBL" id="BMGH01000002">
    <property type="protein sequence ID" value="GGD19240.1"/>
    <property type="molecule type" value="Genomic_DNA"/>
</dbReference>
<evidence type="ECO:0000313" key="4">
    <source>
        <dbReference type="Proteomes" id="UP000613582"/>
    </source>
</evidence>
<dbReference type="PANTHER" id="PTHR43283">
    <property type="entry name" value="BETA-LACTAMASE-RELATED"/>
    <property type="match status" value="1"/>
</dbReference>
<dbReference type="InterPro" id="IPR050789">
    <property type="entry name" value="Diverse_Enzym_Activities"/>
</dbReference>
<dbReference type="PANTHER" id="PTHR43283:SF18">
    <property type="match status" value="1"/>
</dbReference>
<name>A0A8J2Y620_9PROT</name>
<dbReference type="InterPro" id="IPR001466">
    <property type="entry name" value="Beta-lactam-related"/>
</dbReference>
<dbReference type="Gene3D" id="3.40.710.10">
    <property type="entry name" value="DD-peptidase/beta-lactamase superfamily"/>
    <property type="match status" value="1"/>
</dbReference>
<reference evidence="3" key="1">
    <citation type="journal article" date="2014" name="Int. J. Syst. Evol. Microbiol.">
        <title>Complete genome sequence of Corynebacterium casei LMG S-19264T (=DSM 44701T), isolated from a smear-ripened cheese.</title>
        <authorList>
            <consortium name="US DOE Joint Genome Institute (JGI-PGF)"/>
            <person name="Walter F."/>
            <person name="Albersmeier A."/>
            <person name="Kalinowski J."/>
            <person name="Ruckert C."/>
        </authorList>
    </citation>
    <scope>NUCLEOTIDE SEQUENCE</scope>
    <source>
        <strain evidence="3">CGMCC 1.12921</strain>
    </source>
</reference>
<accession>A0A8J2Y620</accession>
<sequence length="480" mass="50467">MRLSLLRFTGLAAAALFMTCGTAAANEDPASTRDQIEAQIIPAVTFTGNTLPTLAERRTHYGVPTTSLAVIRDGKVAWTGVWGEGVSAQTVYQAASLCKAVSTAAILSAAMAHGVAFDEDIAPYLSRIDLDAIRPAGTVTTLAALLSHTAGASVSGYPGYASGSELPGTVEIVTGSDRTNTQGVTIEANPEGNFAYSGGGYQIAQLMIEDVTGEPFSLLAEKYVFKPLRMNSSTYEQPLSADFLVAHDVASGNRVAGVPVDGGWHVYPEQAAAGLWTTPADYARFSAALMGAAAGASDTGLSPTVAKAMLTQAAPDYGIGVGLVFDEETGERRLQQGGSTQGYKTFFAAWPDRNDAIVVMSNSDSSALFNQEIVRSAAAVYGWPAASSRTVTEIDPEPALLEMIAGTYETADERFAFSVAPEGNRLRGRNSRAPFTLAHLGEGLFIDVDDGAELTFRQTETGWIADDGTNSYTQAKAVRP</sequence>
<dbReference type="AlphaFoldDB" id="A0A8J2Y620"/>
<reference evidence="3" key="2">
    <citation type="submission" date="2020-09" db="EMBL/GenBank/DDBJ databases">
        <authorList>
            <person name="Sun Q."/>
            <person name="Zhou Y."/>
        </authorList>
    </citation>
    <scope>NUCLEOTIDE SEQUENCE</scope>
    <source>
        <strain evidence="3">CGMCC 1.12921</strain>
    </source>
</reference>
<dbReference type="Proteomes" id="UP000613582">
    <property type="component" value="Unassembled WGS sequence"/>
</dbReference>
<dbReference type="SUPFAM" id="SSF56601">
    <property type="entry name" value="beta-lactamase/transpeptidase-like"/>
    <property type="match status" value="1"/>
</dbReference>
<comment type="caution">
    <text evidence="3">The sequence shown here is derived from an EMBL/GenBank/DDBJ whole genome shotgun (WGS) entry which is preliminary data.</text>
</comment>
<dbReference type="InterPro" id="IPR012338">
    <property type="entry name" value="Beta-lactam/transpept-like"/>
</dbReference>
<organism evidence="3 4">
    <name type="scientific">Aquisalinus flavus</name>
    <dbReference type="NCBI Taxonomy" id="1526572"/>
    <lineage>
        <taxon>Bacteria</taxon>
        <taxon>Pseudomonadati</taxon>
        <taxon>Pseudomonadota</taxon>
        <taxon>Alphaproteobacteria</taxon>
        <taxon>Parvularculales</taxon>
        <taxon>Parvularculaceae</taxon>
        <taxon>Aquisalinus</taxon>
    </lineage>
</organism>
<keyword evidence="4" id="KW-1185">Reference proteome</keyword>
<protein>
    <recommendedName>
        <fullName evidence="2">Beta-lactamase-related domain-containing protein</fullName>
    </recommendedName>
</protein>
<feature type="chain" id="PRO_5035265430" description="Beta-lactamase-related domain-containing protein" evidence="1">
    <location>
        <begin position="26"/>
        <end position="480"/>
    </location>
</feature>
<proteinExistence type="predicted"/>
<gene>
    <name evidence="3" type="ORF">GCM10011342_29900</name>
</gene>
<evidence type="ECO:0000259" key="2">
    <source>
        <dbReference type="Pfam" id="PF00144"/>
    </source>
</evidence>